<name>A0A8H7D448_9AGAR</name>
<evidence type="ECO:0000256" key="2">
    <source>
        <dbReference type="ARBA" id="ARBA00022741"/>
    </source>
</evidence>
<proteinExistence type="predicted"/>
<dbReference type="InterPro" id="IPR050915">
    <property type="entry name" value="MAP_kinase_kinase"/>
</dbReference>
<dbReference type="AlphaFoldDB" id="A0A8H7D448"/>
<sequence>MASLIPNLTACTVVWGDDVLEEISRLGESGAVHKVKGKHCTGKIMVRKTIRTLAEGQMKQLLCQLSIISSIEYINIILFPGAYMLLSYEVKILLEFCESGSLEAVGTRIKELNAAIGENIAGRLAEGLCAPILASYKVSRILAQKKIIHRDIKPFNILLSREGIVKLCDIAISYELGTTFGDTLTDTTFFREDMWPKYTVQSDVWSTGMFLLELVQNRFPFPSDLPPIELMMHITSSNPLRLEDESDRQWSDDMKDFIKQMLTADALTQPTPKDMLVHPSVVSAMKQPDQMARWIRTVWGWPPDK</sequence>
<dbReference type="PANTHER" id="PTHR47448">
    <property type="entry name" value="DUAL SPECIFICITY MITOGEN-ACTIVATED PROTEIN KINASE KINASE DSOR1-LIKE PROTEIN"/>
    <property type="match status" value="1"/>
</dbReference>
<keyword evidence="4" id="KW-0067">ATP-binding</keyword>
<evidence type="ECO:0000313" key="6">
    <source>
        <dbReference type="EMBL" id="KAF7358078.1"/>
    </source>
</evidence>
<dbReference type="PROSITE" id="PS00108">
    <property type="entry name" value="PROTEIN_KINASE_ST"/>
    <property type="match status" value="1"/>
</dbReference>
<keyword evidence="7" id="KW-1185">Reference proteome</keyword>
<dbReference type="InterPro" id="IPR008271">
    <property type="entry name" value="Ser/Thr_kinase_AS"/>
</dbReference>
<dbReference type="GO" id="GO:0005524">
    <property type="term" value="F:ATP binding"/>
    <property type="evidence" value="ECO:0007669"/>
    <property type="project" value="UniProtKB-KW"/>
</dbReference>
<evidence type="ECO:0000256" key="3">
    <source>
        <dbReference type="ARBA" id="ARBA00022777"/>
    </source>
</evidence>
<dbReference type="PROSITE" id="PS50011">
    <property type="entry name" value="PROTEIN_KINASE_DOM"/>
    <property type="match status" value="1"/>
</dbReference>
<dbReference type="SUPFAM" id="SSF56112">
    <property type="entry name" value="Protein kinase-like (PK-like)"/>
    <property type="match status" value="1"/>
</dbReference>
<evidence type="ECO:0000256" key="1">
    <source>
        <dbReference type="ARBA" id="ARBA00022679"/>
    </source>
</evidence>
<gene>
    <name evidence="6" type="ORF">MVEN_00855600</name>
</gene>
<keyword evidence="3 6" id="KW-0418">Kinase</keyword>
<organism evidence="6 7">
    <name type="scientific">Mycena venus</name>
    <dbReference type="NCBI Taxonomy" id="2733690"/>
    <lineage>
        <taxon>Eukaryota</taxon>
        <taxon>Fungi</taxon>
        <taxon>Dikarya</taxon>
        <taxon>Basidiomycota</taxon>
        <taxon>Agaricomycotina</taxon>
        <taxon>Agaricomycetes</taxon>
        <taxon>Agaricomycetidae</taxon>
        <taxon>Agaricales</taxon>
        <taxon>Marasmiineae</taxon>
        <taxon>Mycenaceae</taxon>
        <taxon>Mycena</taxon>
    </lineage>
</organism>
<reference evidence="6" key="1">
    <citation type="submission" date="2020-05" db="EMBL/GenBank/DDBJ databases">
        <title>Mycena genomes resolve the evolution of fungal bioluminescence.</title>
        <authorList>
            <person name="Tsai I.J."/>
        </authorList>
    </citation>
    <scope>NUCLEOTIDE SEQUENCE</scope>
    <source>
        <strain evidence="6">CCC161011</strain>
    </source>
</reference>
<evidence type="ECO:0000313" key="7">
    <source>
        <dbReference type="Proteomes" id="UP000620124"/>
    </source>
</evidence>
<dbReference type="PANTHER" id="PTHR47448:SF5">
    <property type="entry name" value="MITOGEN-ACTIVATED PROTEIN KINASE KINAE MKK2"/>
    <property type="match status" value="1"/>
</dbReference>
<dbReference type="Proteomes" id="UP000620124">
    <property type="component" value="Unassembled WGS sequence"/>
</dbReference>
<evidence type="ECO:0000256" key="4">
    <source>
        <dbReference type="ARBA" id="ARBA00022840"/>
    </source>
</evidence>
<dbReference type="Gene3D" id="3.30.200.20">
    <property type="entry name" value="Phosphorylase Kinase, domain 1"/>
    <property type="match status" value="1"/>
</dbReference>
<keyword evidence="1" id="KW-0808">Transferase</keyword>
<protein>
    <submittedName>
        <fullName evidence="6">MAP kinase kinase MKK2/SSP33</fullName>
    </submittedName>
</protein>
<dbReference type="Pfam" id="PF00069">
    <property type="entry name" value="Pkinase"/>
    <property type="match status" value="1"/>
</dbReference>
<dbReference type="InterPro" id="IPR011009">
    <property type="entry name" value="Kinase-like_dom_sf"/>
</dbReference>
<dbReference type="GO" id="GO:0004672">
    <property type="term" value="F:protein kinase activity"/>
    <property type="evidence" value="ECO:0007669"/>
    <property type="project" value="InterPro"/>
</dbReference>
<dbReference type="GO" id="GO:0000165">
    <property type="term" value="P:MAPK cascade"/>
    <property type="evidence" value="ECO:0007669"/>
    <property type="project" value="UniProtKB-ARBA"/>
</dbReference>
<dbReference type="SMART" id="SM00220">
    <property type="entry name" value="S_TKc"/>
    <property type="match status" value="1"/>
</dbReference>
<dbReference type="InterPro" id="IPR000719">
    <property type="entry name" value="Prot_kinase_dom"/>
</dbReference>
<dbReference type="Gene3D" id="1.10.510.10">
    <property type="entry name" value="Transferase(Phosphotransferase) domain 1"/>
    <property type="match status" value="1"/>
</dbReference>
<accession>A0A8H7D448</accession>
<dbReference type="OrthoDB" id="10252354at2759"/>
<keyword evidence="2" id="KW-0547">Nucleotide-binding</keyword>
<comment type="caution">
    <text evidence="6">The sequence shown here is derived from an EMBL/GenBank/DDBJ whole genome shotgun (WGS) entry which is preliminary data.</text>
</comment>
<feature type="domain" description="Protein kinase" evidence="5">
    <location>
        <begin position="18"/>
        <end position="281"/>
    </location>
</feature>
<evidence type="ECO:0000259" key="5">
    <source>
        <dbReference type="PROSITE" id="PS50011"/>
    </source>
</evidence>
<dbReference type="EMBL" id="JACAZI010000006">
    <property type="protein sequence ID" value="KAF7358078.1"/>
    <property type="molecule type" value="Genomic_DNA"/>
</dbReference>